<dbReference type="eggNOG" id="KOG0159">
    <property type="taxonomic scope" value="Eukaryota"/>
</dbReference>
<dbReference type="GO" id="GO:0005506">
    <property type="term" value="F:iron ion binding"/>
    <property type="evidence" value="ECO:0007669"/>
    <property type="project" value="InterPro"/>
</dbReference>
<dbReference type="PRINTS" id="PR00463">
    <property type="entry name" value="EP450I"/>
</dbReference>
<keyword evidence="6 8" id="KW-0408">Iron</keyword>
<dbReference type="PROSITE" id="PS00086">
    <property type="entry name" value="CYTOCHROME_P450"/>
    <property type="match status" value="1"/>
</dbReference>
<dbReference type="CDD" id="cd11062">
    <property type="entry name" value="CYP58-like"/>
    <property type="match status" value="1"/>
</dbReference>
<dbReference type="InterPro" id="IPR050121">
    <property type="entry name" value="Cytochrome_P450_monoxygenase"/>
</dbReference>
<dbReference type="InParanoid" id="W2S462"/>
<comment type="similarity">
    <text evidence="2 9">Belongs to the cytochrome P450 family.</text>
</comment>
<evidence type="ECO:0000256" key="9">
    <source>
        <dbReference type="RuleBase" id="RU000461"/>
    </source>
</evidence>
<dbReference type="Proteomes" id="UP000030752">
    <property type="component" value="Unassembled WGS sequence"/>
</dbReference>
<keyword evidence="7 9" id="KW-0503">Monooxygenase</keyword>
<keyword evidence="4 8" id="KW-0479">Metal-binding</keyword>
<dbReference type="PANTHER" id="PTHR24305">
    <property type="entry name" value="CYTOCHROME P450"/>
    <property type="match status" value="1"/>
</dbReference>
<dbReference type="Pfam" id="PF00067">
    <property type="entry name" value="p450"/>
    <property type="match status" value="1"/>
</dbReference>
<proteinExistence type="inferred from homology"/>
<dbReference type="Gene3D" id="1.10.630.10">
    <property type="entry name" value="Cytochrome P450"/>
    <property type="match status" value="1"/>
</dbReference>
<protein>
    <recommendedName>
        <fullName evidence="12">Cytochrome P450</fullName>
    </recommendedName>
</protein>
<dbReference type="VEuPathDB" id="FungiDB:HMPREF1541_02626"/>
<evidence type="ECO:0008006" key="12">
    <source>
        <dbReference type="Google" id="ProtNLM"/>
    </source>
</evidence>
<dbReference type="SUPFAM" id="SSF48264">
    <property type="entry name" value="Cytochrome P450"/>
    <property type="match status" value="1"/>
</dbReference>
<name>W2S462_CYPE1</name>
<sequence length="527" mass="59906">MALIMFSEYGATLTGLAVLILAAGLVGNAVYRLYFHPLSKFPGPKLAAITTLYEGYYDVVHQGRYLWEMEKMHKKYGPIVRIGPNELHVLDSSWYNTLYNMSNRFDKYQYFYSMLGIPEATFPCIHSDVHKLRRASLVPFFSTKAILSFHDHLQSLSDRLTERMEDCQKARKPVSLFYAYRCISADMISAFIFGRSLGLIDREDWGKSFYASWRSLWELSPLIRQIPVLLKIIGGLPRWVTAVTSPLALEVVDMQAQIDRWTMEALYVDSEKCDASKDATILSGLVHSDVLPPEEKTLRRLSIEANSLLAAGFETAGATLTHMTYMILAHPKIKHKLVEVLNEAIPDPTQIPNWQTLENIPYLRAVVKESVRSSIGAYSRLPRVLSRPLTYAQYTIPAGAAVGMSALFIERDPTIFPNPETFLPERWLDPTTGAATKLEKYLAAFGKGSRDCIGRELGYAELYSIVATIFRRFGAELELFETGREEVEAVHDYFAGMVRWDGKRWDGLKVRFRRRRRNERPEKGGSG</sequence>
<dbReference type="PRINTS" id="PR00385">
    <property type="entry name" value="P450"/>
</dbReference>
<dbReference type="GO" id="GO:0016705">
    <property type="term" value="F:oxidoreductase activity, acting on paired donors, with incorporation or reduction of molecular oxygen"/>
    <property type="evidence" value="ECO:0007669"/>
    <property type="project" value="InterPro"/>
</dbReference>
<dbReference type="AlphaFoldDB" id="W2S462"/>
<dbReference type="STRING" id="1220924.W2S462"/>
<dbReference type="GO" id="GO:0020037">
    <property type="term" value="F:heme binding"/>
    <property type="evidence" value="ECO:0007669"/>
    <property type="project" value="InterPro"/>
</dbReference>
<evidence type="ECO:0000256" key="7">
    <source>
        <dbReference type="ARBA" id="ARBA00023033"/>
    </source>
</evidence>
<evidence type="ECO:0000313" key="10">
    <source>
        <dbReference type="EMBL" id="ETN43467.1"/>
    </source>
</evidence>
<dbReference type="PANTHER" id="PTHR24305:SF157">
    <property type="entry name" value="N-ACETYLTRYPTOPHAN 6-HYDROXYLASE IVOC-RELATED"/>
    <property type="match status" value="1"/>
</dbReference>
<dbReference type="InterPro" id="IPR002401">
    <property type="entry name" value="Cyt_P450_E_grp-I"/>
</dbReference>
<evidence type="ECO:0000313" key="11">
    <source>
        <dbReference type="Proteomes" id="UP000030752"/>
    </source>
</evidence>
<evidence type="ECO:0000256" key="8">
    <source>
        <dbReference type="PIRSR" id="PIRSR602401-1"/>
    </source>
</evidence>
<evidence type="ECO:0000256" key="5">
    <source>
        <dbReference type="ARBA" id="ARBA00023002"/>
    </source>
</evidence>
<gene>
    <name evidence="10" type="ORF">HMPREF1541_02626</name>
</gene>
<dbReference type="RefSeq" id="XP_008715203.1">
    <property type="nucleotide sequence ID" value="XM_008716981.1"/>
</dbReference>
<dbReference type="OrthoDB" id="3945418at2759"/>
<dbReference type="InterPro" id="IPR001128">
    <property type="entry name" value="Cyt_P450"/>
</dbReference>
<dbReference type="GeneID" id="19969965"/>
<evidence type="ECO:0000256" key="1">
    <source>
        <dbReference type="ARBA" id="ARBA00001971"/>
    </source>
</evidence>
<comment type="cofactor">
    <cofactor evidence="1 8">
        <name>heme</name>
        <dbReference type="ChEBI" id="CHEBI:30413"/>
    </cofactor>
</comment>
<keyword evidence="11" id="KW-1185">Reference proteome</keyword>
<feature type="binding site" description="axial binding residue" evidence="8">
    <location>
        <position position="452"/>
    </location>
    <ligand>
        <name>heme</name>
        <dbReference type="ChEBI" id="CHEBI:30413"/>
    </ligand>
    <ligandPart>
        <name>Fe</name>
        <dbReference type="ChEBI" id="CHEBI:18248"/>
    </ligandPart>
</feature>
<organism evidence="10 11">
    <name type="scientific">Cyphellophora europaea (strain CBS 101466)</name>
    <name type="common">Phialophora europaea</name>
    <dbReference type="NCBI Taxonomy" id="1220924"/>
    <lineage>
        <taxon>Eukaryota</taxon>
        <taxon>Fungi</taxon>
        <taxon>Dikarya</taxon>
        <taxon>Ascomycota</taxon>
        <taxon>Pezizomycotina</taxon>
        <taxon>Eurotiomycetes</taxon>
        <taxon>Chaetothyriomycetidae</taxon>
        <taxon>Chaetothyriales</taxon>
        <taxon>Cyphellophoraceae</taxon>
        <taxon>Cyphellophora</taxon>
    </lineage>
</organism>
<evidence type="ECO:0000256" key="2">
    <source>
        <dbReference type="ARBA" id="ARBA00010617"/>
    </source>
</evidence>
<evidence type="ECO:0000256" key="4">
    <source>
        <dbReference type="ARBA" id="ARBA00022723"/>
    </source>
</evidence>
<dbReference type="HOGENOM" id="CLU_001570_14_4_1"/>
<keyword evidence="5 9" id="KW-0560">Oxidoreductase</keyword>
<dbReference type="GO" id="GO:0004497">
    <property type="term" value="F:monooxygenase activity"/>
    <property type="evidence" value="ECO:0007669"/>
    <property type="project" value="UniProtKB-KW"/>
</dbReference>
<evidence type="ECO:0000256" key="6">
    <source>
        <dbReference type="ARBA" id="ARBA00023004"/>
    </source>
</evidence>
<keyword evidence="3 8" id="KW-0349">Heme</keyword>
<accession>W2S462</accession>
<dbReference type="InterPro" id="IPR017972">
    <property type="entry name" value="Cyt_P450_CS"/>
</dbReference>
<dbReference type="InterPro" id="IPR036396">
    <property type="entry name" value="Cyt_P450_sf"/>
</dbReference>
<reference evidence="10 11" key="1">
    <citation type="submission" date="2013-03" db="EMBL/GenBank/DDBJ databases">
        <title>The Genome Sequence of Phialophora europaea CBS 101466.</title>
        <authorList>
            <consortium name="The Broad Institute Genomics Platform"/>
            <person name="Cuomo C."/>
            <person name="de Hoog S."/>
            <person name="Gorbushina A."/>
            <person name="Walker B."/>
            <person name="Young S.K."/>
            <person name="Zeng Q."/>
            <person name="Gargeya S."/>
            <person name="Fitzgerald M."/>
            <person name="Haas B."/>
            <person name="Abouelleil A."/>
            <person name="Allen A.W."/>
            <person name="Alvarado L."/>
            <person name="Arachchi H.M."/>
            <person name="Berlin A.M."/>
            <person name="Chapman S.B."/>
            <person name="Gainer-Dewar J."/>
            <person name="Goldberg J."/>
            <person name="Griggs A."/>
            <person name="Gujja S."/>
            <person name="Hansen M."/>
            <person name="Howarth C."/>
            <person name="Imamovic A."/>
            <person name="Ireland A."/>
            <person name="Larimer J."/>
            <person name="McCowan C."/>
            <person name="Murphy C."/>
            <person name="Pearson M."/>
            <person name="Poon T.W."/>
            <person name="Priest M."/>
            <person name="Roberts A."/>
            <person name="Saif S."/>
            <person name="Shea T."/>
            <person name="Sisk P."/>
            <person name="Sykes S."/>
            <person name="Wortman J."/>
            <person name="Nusbaum C."/>
            <person name="Birren B."/>
        </authorList>
    </citation>
    <scope>NUCLEOTIDE SEQUENCE [LARGE SCALE GENOMIC DNA]</scope>
    <source>
        <strain evidence="10 11">CBS 101466</strain>
    </source>
</reference>
<dbReference type="EMBL" id="KB822718">
    <property type="protein sequence ID" value="ETN43467.1"/>
    <property type="molecule type" value="Genomic_DNA"/>
</dbReference>
<evidence type="ECO:0000256" key="3">
    <source>
        <dbReference type="ARBA" id="ARBA00022617"/>
    </source>
</evidence>